<protein>
    <submittedName>
        <fullName evidence="2">Glyoxalase/bleomycin resistance protein/dioxygenase superfamily protein</fullName>
    </submittedName>
</protein>
<feature type="domain" description="VOC" evidence="1">
    <location>
        <begin position="5"/>
        <end position="121"/>
    </location>
</feature>
<dbReference type="Proteomes" id="UP000292027">
    <property type="component" value="Unassembled WGS sequence"/>
</dbReference>
<dbReference type="RefSeq" id="WP_130443050.1">
    <property type="nucleotide sequence ID" value="NZ_SHKR01000011.1"/>
</dbReference>
<organism evidence="2 3">
    <name type="scientific">Kribbella rubisoli</name>
    <dbReference type="NCBI Taxonomy" id="3075929"/>
    <lineage>
        <taxon>Bacteria</taxon>
        <taxon>Bacillati</taxon>
        <taxon>Actinomycetota</taxon>
        <taxon>Actinomycetes</taxon>
        <taxon>Propionibacteriales</taxon>
        <taxon>Kribbellaceae</taxon>
        <taxon>Kribbella</taxon>
    </lineage>
</organism>
<evidence type="ECO:0000313" key="3">
    <source>
        <dbReference type="Proteomes" id="UP000292027"/>
    </source>
</evidence>
<reference evidence="2 3" key="1">
    <citation type="journal article" date="2015" name="Stand. Genomic Sci.">
        <title>Genomic Encyclopedia of Bacterial and Archaeal Type Strains, Phase III: the genomes of soil and plant-associated and newly described type strains.</title>
        <authorList>
            <person name="Whitman W.B."/>
            <person name="Woyke T."/>
            <person name="Klenk H.P."/>
            <person name="Zhou Y."/>
            <person name="Lilburn T.G."/>
            <person name="Beck B.J."/>
            <person name="De Vos P."/>
            <person name="Vandamme P."/>
            <person name="Eisen J.A."/>
            <person name="Garrity G."/>
            <person name="Hugenholtz P."/>
            <person name="Kyrpides N.C."/>
        </authorList>
    </citation>
    <scope>NUCLEOTIDE SEQUENCE [LARGE SCALE GENOMIC DNA]</scope>
    <source>
        <strain evidence="2 3">VKM Ac-2540</strain>
    </source>
</reference>
<dbReference type="Pfam" id="PF00903">
    <property type="entry name" value="Glyoxalase"/>
    <property type="match status" value="1"/>
</dbReference>
<dbReference type="InterPro" id="IPR029068">
    <property type="entry name" value="Glyas_Bleomycin-R_OHBP_Dase"/>
</dbReference>
<gene>
    <name evidence="2" type="ORF">EV645_2664</name>
</gene>
<name>A0A4Q7XB23_9ACTN</name>
<dbReference type="PROSITE" id="PS51819">
    <property type="entry name" value="VOC"/>
    <property type="match status" value="1"/>
</dbReference>
<keyword evidence="3" id="KW-1185">Reference proteome</keyword>
<comment type="caution">
    <text evidence="2">The sequence shown here is derived from an EMBL/GenBank/DDBJ whole genome shotgun (WGS) entry which is preliminary data.</text>
</comment>
<evidence type="ECO:0000313" key="2">
    <source>
        <dbReference type="EMBL" id="RZU20430.1"/>
    </source>
</evidence>
<accession>A0A4Q7XB23</accession>
<sequence>MLHDSKAFSGFSVDNIEKAKAFYADTLGIDVGEENGMLRLKIADSTAILVYPKPNHVPAEYTVLNFPVTDIEATARELAGRGVTFEHYNNEQDESGIYRGEGPLIAWFKDPAGNVLSIIQV</sequence>
<dbReference type="InterPro" id="IPR004360">
    <property type="entry name" value="Glyas_Fos-R_dOase_dom"/>
</dbReference>
<dbReference type="SUPFAM" id="SSF54593">
    <property type="entry name" value="Glyoxalase/Bleomycin resistance protein/Dihydroxybiphenyl dioxygenase"/>
    <property type="match status" value="1"/>
</dbReference>
<dbReference type="Gene3D" id="3.10.180.10">
    <property type="entry name" value="2,3-Dihydroxybiphenyl 1,2-Dioxygenase, domain 1"/>
    <property type="match status" value="1"/>
</dbReference>
<dbReference type="OrthoDB" id="9804907at2"/>
<dbReference type="InterPro" id="IPR037523">
    <property type="entry name" value="VOC_core"/>
</dbReference>
<dbReference type="EMBL" id="SHKR01000011">
    <property type="protein sequence ID" value="RZU20430.1"/>
    <property type="molecule type" value="Genomic_DNA"/>
</dbReference>
<proteinExistence type="predicted"/>
<evidence type="ECO:0000259" key="1">
    <source>
        <dbReference type="PROSITE" id="PS51819"/>
    </source>
</evidence>
<dbReference type="AlphaFoldDB" id="A0A4Q7XB23"/>